<dbReference type="PANTHER" id="PTHR30619:SF1">
    <property type="entry name" value="RECOMBINATION PROTEIN 2"/>
    <property type="match status" value="1"/>
</dbReference>
<organism evidence="1 2">
    <name type="scientific">Candidatus Caccousia avicola</name>
    <dbReference type="NCBI Taxonomy" id="2840721"/>
    <lineage>
        <taxon>Bacteria</taxon>
        <taxon>Bacillati</taxon>
        <taxon>Bacillota</taxon>
        <taxon>Clostridia</taxon>
        <taxon>Eubacteriales</taxon>
        <taxon>Oscillospiraceae</taxon>
        <taxon>Oscillospiraceae incertae sedis</taxon>
        <taxon>Candidatus Caccousia</taxon>
    </lineage>
</organism>
<dbReference type="SUPFAM" id="SSF56281">
    <property type="entry name" value="Metallo-hydrolase/oxidoreductase"/>
    <property type="match status" value="1"/>
</dbReference>
<reference evidence="1" key="1">
    <citation type="submission" date="2020-10" db="EMBL/GenBank/DDBJ databases">
        <authorList>
            <person name="Gilroy R."/>
        </authorList>
    </citation>
    <scope>NUCLEOTIDE SEQUENCE</scope>
    <source>
        <strain evidence="1">ChiSxjej1B13-7958</strain>
    </source>
</reference>
<reference evidence="1" key="2">
    <citation type="journal article" date="2021" name="PeerJ">
        <title>Extensive microbial diversity within the chicken gut microbiome revealed by metagenomics and culture.</title>
        <authorList>
            <person name="Gilroy R."/>
            <person name="Ravi A."/>
            <person name="Getino M."/>
            <person name="Pursley I."/>
            <person name="Horton D.L."/>
            <person name="Alikhan N.F."/>
            <person name="Baker D."/>
            <person name="Gharbi K."/>
            <person name="Hall N."/>
            <person name="Watson M."/>
            <person name="Adriaenssens E.M."/>
            <person name="Foster-Nyarko E."/>
            <person name="Jarju S."/>
            <person name="Secka A."/>
            <person name="Antonio M."/>
            <person name="Oren A."/>
            <person name="Chaudhuri R.R."/>
            <person name="La Ragione R."/>
            <person name="Hildebrand F."/>
            <person name="Pallen M.J."/>
        </authorList>
    </citation>
    <scope>NUCLEOTIDE SEQUENCE</scope>
    <source>
        <strain evidence="1">ChiSxjej1B13-7958</strain>
    </source>
</reference>
<sequence length="433" mass="48101">MEYVELYNVEYGECVVLGGAHHDILMVDCGSMNRSRKEDGRELTLCVSEEIFERYRKASSRTFLLSHCHRDHLSGFWNLLGKEPKYFNQIYLPASPCDRNGRALLLEFALFVFVFLRDQTDYSRANIASLRLFERTARASGPETVRGLGAGDSFVFDGVTYDVLWPPREDYPFSDLFAGAVEELNIELSSPFLPECARTFQALKNEFCRAYCQAASGAPLNAQAIAECTSLLVRIDELAAELNLLPPAPDIREILNRPVTRTAYADALNAASVVFHNRRTQEASLNDILMTGDAAPETFDAIADKLYAGYYILKTPHHGTASHWSHIFFELSAEHLLISSGGYDKGGKIAQEYVDFPAVKHCTNSEPCQWFQGSGCSCGRMAICYDLEDGPALSIKCPFVRGETQEAACRIYVVGSSGRRSCLCDNLSAAPPL</sequence>
<gene>
    <name evidence="1" type="ORF">IAB89_10715</name>
</gene>
<dbReference type="InterPro" id="IPR052159">
    <property type="entry name" value="Competence_DNA_uptake"/>
</dbReference>
<evidence type="ECO:0000313" key="2">
    <source>
        <dbReference type="Proteomes" id="UP000824242"/>
    </source>
</evidence>
<name>A0A9D1DG11_9FIRM</name>
<dbReference type="Proteomes" id="UP000824242">
    <property type="component" value="Unassembled WGS sequence"/>
</dbReference>
<dbReference type="Gene3D" id="3.60.15.10">
    <property type="entry name" value="Ribonuclease Z/Hydroxyacylglutathione hydrolase-like"/>
    <property type="match status" value="2"/>
</dbReference>
<proteinExistence type="predicted"/>
<evidence type="ECO:0008006" key="3">
    <source>
        <dbReference type="Google" id="ProtNLM"/>
    </source>
</evidence>
<protein>
    <recommendedName>
        <fullName evidence="3">Metallo-beta-lactamase domain-containing protein</fullName>
    </recommendedName>
</protein>
<dbReference type="AlphaFoldDB" id="A0A9D1DG11"/>
<dbReference type="EMBL" id="DVGZ01000115">
    <property type="protein sequence ID" value="HIR48104.1"/>
    <property type="molecule type" value="Genomic_DNA"/>
</dbReference>
<comment type="caution">
    <text evidence="1">The sequence shown here is derived from an EMBL/GenBank/DDBJ whole genome shotgun (WGS) entry which is preliminary data.</text>
</comment>
<dbReference type="PANTHER" id="PTHR30619">
    <property type="entry name" value="DNA INTERNALIZATION/COMPETENCE PROTEIN COMEC/REC2"/>
    <property type="match status" value="1"/>
</dbReference>
<evidence type="ECO:0000313" key="1">
    <source>
        <dbReference type="EMBL" id="HIR48104.1"/>
    </source>
</evidence>
<accession>A0A9D1DG11</accession>
<dbReference type="InterPro" id="IPR036866">
    <property type="entry name" value="RibonucZ/Hydroxyglut_hydro"/>
</dbReference>